<reference evidence="2" key="1">
    <citation type="journal article" date="2019" name="Int. J. Syst. Evol. Microbiol.">
        <title>The Global Catalogue of Microorganisms (GCM) 10K type strain sequencing project: providing services to taxonomists for standard genome sequencing and annotation.</title>
        <authorList>
            <consortium name="The Broad Institute Genomics Platform"/>
            <consortium name="The Broad Institute Genome Sequencing Center for Infectious Disease"/>
            <person name="Wu L."/>
            <person name="Ma J."/>
        </authorList>
    </citation>
    <scope>NUCLEOTIDE SEQUENCE [LARGE SCALE GENOMIC DNA]</scope>
    <source>
        <strain evidence="2">CGMCC 1.15342</strain>
    </source>
</reference>
<accession>A0ABQ1LSC7</accession>
<evidence type="ECO:0000313" key="1">
    <source>
        <dbReference type="EMBL" id="GGC29006.1"/>
    </source>
</evidence>
<protein>
    <recommendedName>
        <fullName evidence="3">Phosphoribosylpyrophosphate synthetase</fullName>
    </recommendedName>
</protein>
<dbReference type="Proteomes" id="UP000597338">
    <property type="component" value="Unassembled WGS sequence"/>
</dbReference>
<sequence length="104" mass="11938">MTPLSVVMERLREKGYGRELIINKEGAYFEGQSTIYQPSSLTIVKVYRFEGESDPADMSVIYAIHADDGQVGYLLNAYGTYSDRDHPFYEDFIRNVQVDEQTDL</sequence>
<proteinExistence type="predicted"/>
<dbReference type="EMBL" id="BMIK01000006">
    <property type="protein sequence ID" value="GGC29006.1"/>
    <property type="molecule type" value="Genomic_DNA"/>
</dbReference>
<evidence type="ECO:0008006" key="3">
    <source>
        <dbReference type="Google" id="ProtNLM"/>
    </source>
</evidence>
<gene>
    <name evidence="1" type="ORF">GCM10011386_21290</name>
</gene>
<keyword evidence="2" id="KW-1185">Reference proteome</keyword>
<organism evidence="1 2">
    <name type="scientific">Parapedobacter defluvii</name>
    <dbReference type="NCBI Taxonomy" id="2045106"/>
    <lineage>
        <taxon>Bacteria</taxon>
        <taxon>Pseudomonadati</taxon>
        <taxon>Bacteroidota</taxon>
        <taxon>Sphingobacteriia</taxon>
        <taxon>Sphingobacteriales</taxon>
        <taxon>Sphingobacteriaceae</taxon>
        <taxon>Parapedobacter</taxon>
    </lineage>
</organism>
<evidence type="ECO:0000313" key="2">
    <source>
        <dbReference type="Proteomes" id="UP000597338"/>
    </source>
</evidence>
<comment type="caution">
    <text evidence="1">The sequence shown here is derived from an EMBL/GenBank/DDBJ whole genome shotgun (WGS) entry which is preliminary data.</text>
</comment>
<name>A0ABQ1LSC7_9SPHI</name>